<dbReference type="SMART" id="SM00906">
    <property type="entry name" value="Fungal_trans"/>
    <property type="match status" value="1"/>
</dbReference>
<keyword evidence="6" id="KW-0804">Transcription</keyword>
<name>A0A1B7TGK7_9ASCO</name>
<dbReference type="PANTHER" id="PTHR47782">
    <property type="entry name" value="ZN(II)2CYS6 TRANSCRIPTION FACTOR (EUROFUNG)-RELATED"/>
    <property type="match status" value="1"/>
</dbReference>
<protein>
    <recommendedName>
        <fullName evidence="9">Zn(2)-C6 fungal-type domain-containing protein</fullName>
    </recommendedName>
</protein>
<feature type="region of interest" description="Disordered" evidence="8">
    <location>
        <begin position="160"/>
        <end position="181"/>
    </location>
</feature>
<dbReference type="PROSITE" id="PS00463">
    <property type="entry name" value="ZN2_CY6_FUNGAL_1"/>
    <property type="match status" value="1"/>
</dbReference>
<dbReference type="SUPFAM" id="SSF57701">
    <property type="entry name" value="Zn2/Cys6 DNA-binding domain"/>
    <property type="match status" value="1"/>
</dbReference>
<evidence type="ECO:0000313" key="11">
    <source>
        <dbReference type="Proteomes" id="UP000092321"/>
    </source>
</evidence>
<dbReference type="GO" id="GO:0043565">
    <property type="term" value="F:sequence-specific DNA binding"/>
    <property type="evidence" value="ECO:0007669"/>
    <property type="project" value="TreeGrafter"/>
</dbReference>
<dbReference type="InterPro" id="IPR036864">
    <property type="entry name" value="Zn2-C6_fun-type_DNA-bd_sf"/>
</dbReference>
<proteinExistence type="predicted"/>
<evidence type="ECO:0000313" key="10">
    <source>
        <dbReference type="EMBL" id="OBA27861.1"/>
    </source>
</evidence>
<keyword evidence="7" id="KW-0539">Nucleus</keyword>
<evidence type="ECO:0000256" key="2">
    <source>
        <dbReference type="ARBA" id="ARBA00022723"/>
    </source>
</evidence>
<feature type="compositionally biased region" description="Low complexity" evidence="8">
    <location>
        <begin position="263"/>
        <end position="277"/>
    </location>
</feature>
<dbReference type="GO" id="GO:0008270">
    <property type="term" value="F:zinc ion binding"/>
    <property type="evidence" value="ECO:0007669"/>
    <property type="project" value="InterPro"/>
</dbReference>
<evidence type="ECO:0000259" key="9">
    <source>
        <dbReference type="PROSITE" id="PS50048"/>
    </source>
</evidence>
<dbReference type="OrthoDB" id="189997at2759"/>
<dbReference type="GO" id="GO:0000981">
    <property type="term" value="F:DNA-binding transcription factor activity, RNA polymerase II-specific"/>
    <property type="evidence" value="ECO:0007669"/>
    <property type="project" value="InterPro"/>
</dbReference>
<evidence type="ECO:0000256" key="5">
    <source>
        <dbReference type="ARBA" id="ARBA00023125"/>
    </source>
</evidence>
<dbReference type="InterPro" id="IPR001138">
    <property type="entry name" value="Zn2Cys6_DnaBD"/>
</dbReference>
<comment type="caution">
    <text evidence="10">The sequence shown here is derived from an EMBL/GenBank/DDBJ whole genome shotgun (WGS) entry which is preliminary data.</text>
</comment>
<keyword evidence="4" id="KW-0805">Transcription regulation</keyword>
<keyword evidence="3" id="KW-0862">Zinc</keyword>
<organism evidence="10 11">
    <name type="scientific">Hanseniaspora valbyensis NRRL Y-1626</name>
    <dbReference type="NCBI Taxonomy" id="766949"/>
    <lineage>
        <taxon>Eukaryota</taxon>
        <taxon>Fungi</taxon>
        <taxon>Dikarya</taxon>
        <taxon>Ascomycota</taxon>
        <taxon>Saccharomycotina</taxon>
        <taxon>Saccharomycetes</taxon>
        <taxon>Saccharomycodales</taxon>
        <taxon>Saccharomycodaceae</taxon>
        <taxon>Hanseniaspora</taxon>
    </lineage>
</organism>
<evidence type="ECO:0000256" key="3">
    <source>
        <dbReference type="ARBA" id="ARBA00022833"/>
    </source>
</evidence>
<feature type="compositionally biased region" description="Basic and acidic residues" evidence="8">
    <location>
        <begin position="160"/>
        <end position="169"/>
    </location>
</feature>
<dbReference type="InterPro" id="IPR052202">
    <property type="entry name" value="Yeast_MetPath_Reg"/>
</dbReference>
<evidence type="ECO:0000256" key="1">
    <source>
        <dbReference type="ARBA" id="ARBA00004123"/>
    </source>
</evidence>
<feature type="region of interest" description="Disordered" evidence="8">
    <location>
        <begin position="32"/>
        <end position="51"/>
    </location>
</feature>
<evidence type="ECO:0000256" key="8">
    <source>
        <dbReference type="SAM" id="MobiDB-lite"/>
    </source>
</evidence>
<gene>
    <name evidence="10" type="ORF">HANVADRAFT_51974</name>
</gene>
<evidence type="ECO:0000256" key="7">
    <source>
        <dbReference type="ARBA" id="ARBA00023242"/>
    </source>
</evidence>
<feature type="domain" description="Zn(2)-C6 fungal-type" evidence="9">
    <location>
        <begin position="60"/>
        <end position="92"/>
    </location>
</feature>
<dbReference type="Pfam" id="PF04082">
    <property type="entry name" value="Fungal_trans"/>
    <property type="match status" value="1"/>
</dbReference>
<dbReference type="Proteomes" id="UP000092321">
    <property type="component" value="Unassembled WGS sequence"/>
</dbReference>
<dbReference type="EMBL" id="LXPE01000006">
    <property type="protein sequence ID" value="OBA27861.1"/>
    <property type="molecule type" value="Genomic_DNA"/>
</dbReference>
<dbReference type="GO" id="GO:0045944">
    <property type="term" value="P:positive regulation of transcription by RNA polymerase II"/>
    <property type="evidence" value="ECO:0007669"/>
    <property type="project" value="TreeGrafter"/>
</dbReference>
<dbReference type="Gene3D" id="4.10.240.10">
    <property type="entry name" value="Zn(2)-C6 fungal-type DNA-binding domain"/>
    <property type="match status" value="1"/>
</dbReference>
<dbReference type="AlphaFoldDB" id="A0A1B7TGK7"/>
<evidence type="ECO:0000256" key="6">
    <source>
        <dbReference type="ARBA" id="ARBA00023163"/>
    </source>
</evidence>
<dbReference type="SMART" id="SM00066">
    <property type="entry name" value="GAL4"/>
    <property type="match status" value="1"/>
</dbReference>
<sequence>MQLQKLINNKEVSNITSIENTYSDLVKDNSSMNDSKIDVSSSSPSKTNSLSIDANKEKYSCDTCRKYKKKCSKERPACDRCRNKGLEAECFYPGKSRRRTKAEMNIAKGKDSTSNNIDINDSLNGGVKKPLRNKNRTQSIDNKLKKEEVILLTTESKKIRNEERKEEARNNSSRSNSYTPLSTINNGIKSFSYQNTTFPFQQPNSANSLSSIIKAARSPPVISPHQNSLNFLKSPPNFGIKNNMKLINSYSQTINPVISTETNNNNNNSSSNSGSNSNSIPIAAANIQYETIASIFKGGQPNPIKQYTITKPFVIKAISAYFLHNHRIYPMIDKLKFNERVSQIGDNFAELEAIAENDDENEIFKFMLYFMLAIGATTLQRAGNLEDSLVGIDEYLAFLAMKRFKIVMKYQKLDTIRCLILLGVYSFFEPKGISSWTIGGVICRLCIGLGLNKQLVGKKKLRFNEVELELRNRCYWSTYCFEKLVHLSLLRGDGGLDVNDSDIPLPKALFPEEEDDMKVNNMMINLRVLENKIFQSLHTIKAGNKYKDATMEKRLQLINQLQTELDETFQKYKAEFKSYNSYLSNPNCVSSSASSACGDVSFHRSELWLVMRYEQFQILLYRPSKVLPRLPMDILTKLGTVCLSSLRHSYMLYQQKKMPYNWVTLFRALNVCNATCVCLYNWSINLNDCERDFKQIIEVLSNFGPKWHAAKTFAKVFENISQSLLQFSLHVNENNEEELQQLNYDLFGPNSEYYDIMDENDVDISWLDFIKE</sequence>
<comment type="subcellular location">
    <subcellularLocation>
        <location evidence="1">Nucleus</location>
    </subcellularLocation>
</comment>
<dbReference type="GO" id="GO:0005634">
    <property type="term" value="C:nucleus"/>
    <property type="evidence" value="ECO:0007669"/>
    <property type="project" value="UniProtKB-SubCell"/>
</dbReference>
<dbReference type="Pfam" id="PF00172">
    <property type="entry name" value="Zn_clus"/>
    <property type="match status" value="1"/>
</dbReference>
<dbReference type="PROSITE" id="PS50048">
    <property type="entry name" value="ZN2_CY6_FUNGAL_2"/>
    <property type="match status" value="1"/>
</dbReference>
<dbReference type="PANTHER" id="PTHR47782:SF7">
    <property type="entry name" value="PROTEIN STB5"/>
    <property type="match status" value="1"/>
</dbReference>
<feature type="region of interest" description="Disordered" evidence="8">
    <location>
        <begin position="258"/>
        <end position="277"/>
    </location>
</feature>
<dbReference type="CDD" id="cd00067">
    <property type="entry name" value="GAL4"/>
    <property type="match status" value="1"/>
</dbReference>
<dbReference type="GO" id="GO:0006351">
    <property type="term" value="P:DNA-templated transcription"/>
    <property type="evidence" value="ECO:0007669"/>
    <property type="project" value="InterPro"/>
</dbReference>
<dbReference type="InterPro" id="IPR007219">
    <property type="entry name" value="XnlR_reg_dom"/>
</dbReference>
<reference evidence="11" key="1">
    <citation type="journal article" date="2016" name="Proc. Natl. Acad. Sci. U.S.A.">
        <title>Comparative genomics of biotechnologically important yeasts.</title>
        <authorList>
            <person name="Riley R."/>
            <person name="Haridas S."/>
            <person name="Wolfe K.H."/>
            <person name="Lopes M.R."/>
            <person name="Hittinger C.T."/>
            <person name="Goeker M."/>
            <person name="Salamov A.A."/>
            <person name="Wisecaver J.H."/>
            <person name="Long T.M."/>
            <person name="Calvey C.H."/>
            <person name="Aerts A.L."/>
            <person name="Barry K.W."/>
            <person name="Choi C."/>
            <person name="Clum A."/>
            <person name="Coughlan A.Y."/>
            <person name="Deshpande S."/>
            <person name="Douglass A.P."/>
            <person name="Hanson S.J."/>
            <person name="Klenk H.-P."/>
            <person name="LaButti K.M."/>
            <person name="Lapidus A."/>
            <person name="Lindquist E.A."/>
            <person name="Lipzen A.M."/>
            <person name="Meier-Kolthoff J.P."/>
            <person name="Ohm R.A."/>
            <person name="Otillar R.P."/>
            <person name="Pangilinan J.L."/>
            <person name="Peng Y."/>
            <person name="Rokas A."/>
            <person name="Rosa C.A."/>
            <person name="Scheuner C."/>
            <person name="Sibirny A.A."/>
            <person name="Slot J.C."/>
            <person name="Stielow J.B."/>
            <person name="Sun H."/>
            <person name="Kurtzman C.P."/>
            <person name="Blackwell M."/>
            <person name="Grigoriev I.V."/>
            <person name="Jeffries T.W."/>
        </authorList>
    </citation>
    <scope>NUCLEOTIDE SEQUENCE [LARGE SCALE GENOMIC DNA]</scope>
    <source>
        <strain evidence="11">NRRL Y-1626</strain>
    </source>
</reference>
<feature type="region of interest" description="Disordered" evidence="8">
    <location>
        <begin position="110"/>
        <end position="133"/>
    </location>
</feature>
<accession>A0A1B7TGK7</accession>
<dbReference type="CDD" id="cd12148">
    <property type="entry name" value="fungal_TF_MHR"/>
    <property type="match status" value="1"/>
</dbReference>
<evidence type="ECO:0000256" key="4">
    <source>
        <dbReference type="ARBA" id="ARBA00023015"/>
    </source>
</evidence>
<keyword evidence="2" id="KW-0479">Metal-binding</keyword>
<feature type="compositionally biased region" description="Polar residues" evidence="8">
    <location>
        <begin position="112"/>
        <end position="123"/>
    </location>
</feature>
<keyword evidence="11" id="KW-1185">Reference proteome</keyword>
<keyword evidence="5" id="KW-0238">DNA-binding</keyword>